<dbReference type="InterPro" id="IPR013783">
    <property type="entry name" value="Ig-like_fold"/>
</dbReference>
<evidence type="ECO:0000313" key="5">
    <source>
        <dbReference type="Proteomes" id="UP000033423"/>
    </source>
</evidence>
<dbReference type="InterPro" id="IPR013517">
    <property type="entry name" value="FG-GAP"/>
</dbReference>
<dbReference type="Gene3D" id="2.60.40.10">
    <property type="entry name" value="Immunoglobulins"/>
    <property type="match status" value="1"/>
</dbReference>
<reference evidence="4 5" key="1">
    <citation type="submission" date="2015-02" db="EMBL/GenBank/DDBJ databases">
        <title>Single-cell genomics of uncultivated deep-branching MTB reveals a conserved set of magnetosome genes.</title>
        <authorList>
            <person name="Kolinko S."/>
            <person name="Richter M."/>
            <person name="Glockner F.O."/>
            <person name="Brachmann A."/>
            <person name="Schuler D."/>
        </authorList>
    </citation>
    <scope>NUCLEOTIDE SEQUENCE [LARGE SCALE GENOMIC DNA]</scope>
    <source>
        <strain evidence="4">TM-1</strain>
    </source>
</reference>
<evidence type="ECO:0000259" key="3">
    <source>
        <dbReference type="Pfam" id="PF18998"/>
    </source>
</evidence>
<dbReference type="PANTHER" id="PTHR46580">
    <property type="entry name" value="SENSOR KINASE-RELATED"/>
    <property type="match status" value="1"/>
</dbReference>
<dbReference type="SUPFAM" id="SSF69318">
    <property type="entry name" value="Integrin alpha N-terminal domain"/>
    <property type="match status" value="2"/>
</dbReference>
<dbReference type="Proteomes" id="UP000033423">
    <property type="component" value="Unassembled WGS sequence"/>
</dbReference>
<dbReference type="CDD" id="cd14948">
    <property type="entry name" value="BACON"/>
    <property type="match status" value="1"/>
</dbReference>
<gene>
    <name evidence="4" type="ORF">MBAV_001163</name>
</gene>
<dbReference type="InterPro" id="IPR044060">
    <property type="entry name" value="Bacterial_rp_domain"/>
</dbReference>
<dbReference type="Pfam" id="PF13517">
    <property type="entry name" value="FG-GAP_3"/>
    <property type="match status" value="2"/>
</dbReference>
<feature type="domain" description="Bacterial repeat" evidence="3">
    <location>
        <begin position="79"/>
        <end position="132"/>
    </location>
</feature>
<comment type="caution">
    <text evidence="4">The sequence shown here is derived from an EMBL/GenBank/DDBJ whole genome shotgun (WGS) entry which is preliminary data.</text>
</comment>
<sequence length="528" mass="55999">MQSGYYWSSTSYAVSTSNAWIVYMVGGNVFAVGKSVNRYVWPVRSGQVGDLANLVISKSGTGSGSVTSADGKLGCGSSCTAAYTPSSTTSVTLTAKADADSTFTGWSGDCTGTDSTCTVSMSASRNVAATFDLPCSSYTINPQSKTFPSKGGTDSLNVSANSGCKWTASSDVAWITITADSGSGNGSIKYSVASNTTTSKRTGKITVAGQTLAITQEASTGSAGKAPYDFDGDGRSDVLWRNATTGDVAIWLMKDTSIAGKDFVFKGVSLDWDIKAAGDFNGDGKADILWQNTKTGVVYIWLVKGTTIEAGGTVVEDMPADWKFVTLGDFNGDEKADIMWRSAGTGDIYVWFMDGTARKEDMDGEYIFKNMPSEWVVTAVADLNGDANGDVLWQNTTTGDVAAWLMSGTTMSDKSYVAMSIPGNWQIKVVGDLDGDGKADILWQDAKSGDVYSWLLDGFKIVGQDYAARGIPGNWQIRTSGDYNGNGKTDILWQDTTKGAVYIWLMDALKIAGEGFAAKELAGDWQPK</sequence>
<organism evidence="4 5">
    <name type="scientific">Candidatus Magnetobacterium bavaricum</name>
    <dbReference type="NCBI Taxonomy" id="29290"/>
    <lineage>
        <taxon>Bacteria</taxon>
        <taxon>Pseudomonadati</taxon>
        <taxon>Nitrospirota</taxon>
        <taxon>Thermodesulfovibrionia</taxon>
        <taxon>Thermodesulfovibrionales</taxon>
        <taxon>Candidatus Magnetobacteriaceae</taxon>
        <taxon>Candidatus Magnetobacterium</taxon>
    </lineage>
</organism>
<name>A0A0F3GXL3_9BACT</name>
<evidence type="ECO:0000259" key="2">
    <source>
        <dbReference type="Pfam" id="PF13004"/>
    </source>
</evidence>
<dbReference type="InterPro" id="IPR028994">
    <property type="entry name" value="Integrin_alpha_N"/>
</dbReference>
<feature type="domain" description="BACON" evidence="2">
    <location>
        <begin position="166"/>
        <end position="217"/>
    </location>
</feature>
<dbReference type="EMBL" id="LACI01000515">
    <property type="protein sequence ID" value="KJU86641.1"/>
    <property type="molecule type" value="Genomic_DNA"/>
</dbReference>
<dbReference type="Gene3D" id="2.130.10.130">
    <property type="entry name" value="Integrin alpha, N-terminal"/>
    <property type="match status" value="1"/>
</dbReference>
<proteinExistence type="predicted"/>
<dbReference type="Pfam" id="PF13004">
    <property type="entry name" value="BACON"/>
    <property type="match status" value="1"/>
</dbReference>
<accession>A0A0F3GXL3</accession>
<protein>
    <submittedName>
        <fullName evidence="4">FG-GAP repeat-containing protein</fullName>
    </submittedName>
</protein>
<dbReference type="PANTHER" id="PTHR46580:SF2">
    <property type="entry name" value="MAM DOMAIN-CONTAINING PROTEIN"/>
    <property type="match status" value="1"/>
</dbReference>
<dbReference type="Gene3D" id="2.40.128.340">
    <property type="match status" value="1"/>
</dbReference>
<keyword evidence="1" id="KW-0732">Signal</keyword>
<evidence type="ECO:0000313" key="4">
    <source>
        <dbReference type="EMBL" id="KJU86641.1"/>
    </source>
</evidence>
<evidence type="ECO:0000256" key="1">
    <source>
        <dbReference type="ARBA" id="ARBA00022729"/>
    </source>
</evidence>
<dbReference type="InterPro" id="IPR024361">
    <property type="entry name" value="BACON"/>
</dbReference>
<keyword evidence="5" id="KW-1185">Reference proteome</keyword>
<dbReference type="Pfam" id="PF18998">
    <property type="entry name" value="Flg_new_2"/>
    <property type="match status" value="1"/>
</dbReference>
<dbReference type="AlphaFoldDB" id="A0A0F3GXL3"/>